<gene>
    <name evidence="1" type="ORF">BCR43DRAFT_446549</name>
</gene>
<evidence type="ECO:0000313" key="2">
    <source>
        <dbReference type="Proteomes" id="UP000242180"/>
    </source>
</evidence>
<keyword evidence="2" id="KW-1185">Reference proteome</keyword>
<dbReference type="InParanoid" id="A0A1X2H1Y7"/>
<accession>A0A1X2H1Y7</accession>
<dbReference type="EMBL" id="MCGN01000011">
    <property type="protein sequence ID" value="ORY91382.1"/>
    <property type="molecule type" value="Genomic_DNA"/>
</dbReference>
<evidence type="ECO:0000313" key="1">
    <source>
        <dbReference type="EMBL" id="ORY91382.1"/>
    </source>
</evidence>
<protein>
    <submittedName>
        <fullName evidence="1">Uncharacterized protein</fullName>
    </submittedName>
</protein>
<organism evidence="1 2">
    <name type="scientific">Syncephalastrum racemosum</name>
    <name type="common">Filamentous fungus</name>
    <dbReference type="NCBI Taxonomy" id="13706"/>
    <lineage>
        <taxon>Eukaryota</taxon>
        <taxon>Fungi</taxon>
        <taxon>Fungi incertae sedis</taxon>
        <taxon>Mucoromycota</taxon>
        <taxon>Mucoromycotina</taxon>
        <taxon>Mucoromycetes</taxon>
        <taxon>Mucorales</taxon>
        <taxon>Syncephalastraceae</taxon>
        <taxon>Syncephalastrum</taxon>
    </lineage>
</organism>
<dbReference type="AlphaFoldDB" id="A0A1X2H1Y7"/>
<dbReference type="OMA" id="NGVITMF"/>
<comment type="caution">
    <text evidence="1">The sequence shown here is derived from an EMBL/GenBank/DDBJ whole genome shotgun (WGS) entry which is preliminary data.</text>
</comment>
<reference evidence="1 2" key="1">
    <citation type="submission" date="2016-07" db="EMBL/GenBank/DDBJ databases">
        <title>Pervasive Adenine N6-methylation of Active Genes in Fungi.</title>
        <authorList>
            <consortium name="DOE Joint Genome Institute"/>
            <person name="Mondo S.J."/>
            <person name="Dannebaum R.O."/>
            <person name="Kuo R.C."/>
            <person name="Labutti K."/>
            <person name="Haridas S."/>
            <person name="Kuo A."/>
            <person name="Salamov A."/>
            <person name="Ahrendt S.R."/>
            <person name="Lipzen A."/>
            <person name="Sullivan W."/>
            <person name="Andreopoulos W.B."/>
            <person name="Clum A."/>
            <person name="Lindquist E."/>
            <person name="Daum C."/>
            <person name="Ramamoorthy G.K."/>
            <person name="Gryganskyi A."/>
            <person name="Culley D."/>
            <person name="Magnuson J.K."/>
            <person name="James T.Y."/>
            <person name="O'Malley M.A."/>
            <person name="Stajich J.E."/>
            <person name="Spatafora J.W."/>
            <person name="Visel A."/>
            <person name="Grigoriev I.V."/>
        </authorList>
    </citation>
    <scope>NUCLEOTIDE SEQUENCE [LARGE SCALE GENOMIC DNA]</scope>
    <source>
        <strain evidence="1 2">NRRL 2496</strain>
    </source>
</reference>
<sequence length="111" mass="11893">MVLHDLTGQHALDLAVGDANGVITMFSREQILSKRDIGTAVAQLEIHEDVGERAYDVNTLCTVNGYEIVAGGVNGALYSFRPHQTLWKFEVAEASARLASLGSVSQPAPVL</sequence>
<name>A0A1X2H1Y7_SYNRA</name>
<proteinExistence type="predicted"/>
<dbReference type="Proteomes" id="UP000242180">
    <property type="component" value="Unassembled WGS sequence"/>
</dbReference>
<dbReference type="OrthoDB" id="2264061at2759"/>